<dbReference type="InterPro" id="IPR036318">
    <property type="entry name" value="FAD-bd_PCMH-like_sf"/>
</dbReference>
<evidence type="ECO:0000256" key="3">
    <source>
        <dbReference type="ARBA" id="ARBA00008000"/>
    </source>
</evidence>
<evidence type="ECO:0000256" key="8">
    <source>
        <dbReference type="ARBA" id="ARBA00023128"/>
    </source>
</evidence>
<comment type="catalytic activity">
    <reaction evidence="10">
        <text>(R)-lactate + 2 Fe(III)-[cytochrome c] = 2 Fe(II)-[cytochrome c] + pyruvate + 2 H(+)</text>
        <dbReference type="Rhea" id="RHEA:13521"/>
        <dbReference type="Rhea" id="RHEA-COMP:10350"/>
        <dbReference type="Rhea" id="RHEA-COMP:14399"/>
        <dbReference type="ChEBI" id="CHEBI:15361"/>
        <dbReference type="ChEBI" id="CHEBI:15378"/>
        <dbReference type="ChEBI" id="CHEBI:16004"/>
        <dbReference type="ChEBI" id="CHEBI:29033"/>
        <dbReference type="ChEBI" id="CHEBI:29034"/>
        <dbReference type="EC" id="1.1.2.4"/>
    </reaction>
</comment>
<dbReference type="GO" id="GO:0071949">
    <property type="term" value="F:FAD binding"/>
    <property type="evidence" value="ECO:0007669"/>
    <property type="project" value="InterPro"/>
</dbReference>
<evidence type="ECO:0000256" key="2">
    <source>
        <dbReference type="ARBA" id="ARBA00004173"/>
    </source>
</evidence>
<proteinExistence type="inferred from homology"/>
<comment type="caution">
    <text evidence="14">The sequence shown here is derived from an EMBL/GenBank/DDBJ whole genome shotgun (WGS) entry which is preliminary data.</text>
</comment>
<dbReference type="InterPro" id="IPR016164">
    <property type="entry name" value="FAD-linked_Oxase-like_C"/>
</dbReference>
<evidence type="ECO:0000256" key="4">
    <source>
        <dbReference type="ARBA" id="ARBA00022630"/>
    </source>
</evidence>
<comment type="subcellular location">
    <subcellularLocation>
        <location evidence="2">Mitochondrion</location>
    </subcellularLocation>
</comment>
<dbReference type="InterPro" id="IPR016166">
    <property type="entry name" value="FAD-bd_PCMH"/>
</dbReference>
<keyword evidence="12" id="KW-0812">Transmembrane</keyword>
<dbReference type="InterPro" id="IPR004113">
    <property type="entry name" value="FAD-bd_oxidored_4_C"/>
</dbReference>
<dbReference type="PANTHER" id="PTHR11748">
    <property type="entry name" value="D-LACTATE DEHYDROGENASE"/>
    <property type="match status" value="1"/>
</dbReference>
<dbReference type="AlphaFoldDB" id="A0A099NWG1"/>
<evidence type="ECO:0000256" key="5">
    <source>
        <dbReference type="ARBA" id="ARBA00022827"/>
    </source>
</evidence>
<comment type="similarity">
    <text evidence="3">Belongs to the FAD-binding oxidoreductase/transferase type 4 family.</text>
</comment>
<dbReference type="eggNOG" id="KOG1231">
    <property type="taxonomic scope" value="Eukaryota"/>
</dbReference>
<dbReference type="HOGENOM" id="CLU_017779_3_3_1"/>
<dbReference type="FunFam" id="1.10.45.10:FF:000001">
    <property type="entry name" value="D-lactate dehydrogenase mitochondrial"/>
    <property type="match status" value="1"/>
</dbReference>
<keyword evidence="6" id="KW-0809">Transit peptide</keyword>
<dbReference type="PROSITE" id="PS51387">
    <property type="entry name" value="FAD_PCMH"/>
    <property type="match status" value="1"/>
</dbReference>
<keyword evidence="8" id="KW-0496">Mitochondrion</keyword>
<name>A0A099NWG1_PICKU</name>
<evidence type="ECO:0000313" key="14">
    <source>
        <dbReference type="EMBL" id="KGK36261.1"/>
    </source>
</evidence>
<keyword evidence="7" id="KW-0560">Oxidoreductase</keyword>
<dbReference type="SUPFAM" id="SSF55103">
    <property type="entry name" value="FAD-linked oxidases, C-terminal domain"/>
    <property type="match status" value="1"/>
</dbReference>
<evidence type="ECO:0000256" key="1">
    <source>
        <dbReference type="ARBA" id="ARBA00001974"/>
    </source>
</evidence>
<dbReference type="FunFam" id="3.30.70.2740:FF:000001">
    <property type="entry name" value="D-lactate dehydrogenase mitochondrial"/>
    <property type="match status" value="1"/>
</dbReference>
<dbReference type="Gene3D" id="3.30.70.2740">
    <property type="match status" value="1"/>
</dbReference>
<evidence type="ECO:0000256" key="9">
    <source>
        <dbReference type="ARBA" id="ARBA00038897"/>
    </source>
</evidence>
<dbReference type="GO" id="GO:1903457">
    <property type="term" value="P:lactate catabolic process"/>
    <property type="evidence" value="ECO:0007669"/>
    <property type="project" value="TreeGrafter"/>
</dbReference>
<evidence type="ECO:0000259" key="13">
    <source>
        <dbReference type="PROSITE" id="PS51387"/>
    </source>
</evidence>
<dbReference type="InterPro" id="IPR016169">
    <property type="entry name" value="FAD-bd_PCMH_sub2"/>
</dbReference>
<dbReference type="EMBL" id="JQFK01000093">
    <property type="protein sequence ID" value="KGK36261.1"/>
    <property type="molecule type" value="Genomic_DNA"/>
</dbReference>
<dbReference type="InterPro" id="IPR016171">
    <property type="entry name" value="Vanillyl_alc_oxidase_C-sub2"/>
</dbReference>
<dbReference type="GO" id="GO:0005739">
    <property type="term" value="C:mitochondrion"/>
    <property type="evidence" value="ECO:0007669"/>
    <property type="project" value="UniProtKB-SubCell"/>
</dbReference>
<dbReference type="VEuPathDB" id="FungiDB:C5L36_0C01760"/>
<dbReference type="Pfam" id="PF01565">
    <property type="entry name" value="FAD_binding_4"/>
    <property type="match status" value="1"/>
</dbReference>
<dbReference type="Gene3D" id="1.10.45.10">
    <property type="entry name" value="Vanillyl-alcohol Oxidase, Chain A, domain 4"/>
    <property type="match status" value="1"/>
</dbReference>
<dbReference type="GO" id="GO:0008720">
    <property type="term" value="F:D-lactate dehydrogenase (NAD+) activity"/>
    <property type="evidence" value="ECO:0007669"/>
    <property type="project" value="TreeGrafter"/>
</dbReference>
<reference evidence="15" key="1">
    <citation type="journal article" date="2014" name="Microb. Cell Fact.">
        <title>Exploiting Issatchenkia orientalis SD108 for succinic acid production.</title>
        <authorList>
            <person name="Xiao H."/>
            <person name="Shao Z."/>
            <person name="Jiang Y."/>
            <person name="Dole S."/>
            <person name="Zhao H."/>
        </authorList>
    </citation>
    <scope>NUCLEOTIDE SEQUENCE [LARGE SCALE GENOMIC DNA]</scope>
    <source>
        <strain evidence="15">SD108</strain>
    </source>
</reference>
<evidence type="ECO:0000256" key="6">
    <source>
        <dbReference type="ARBA" id="ARBA00022946"/>
    </source>
</evidence>
<evidence type="ECO:0000256" key="12">
    <source>
        <dbReference type="SAM" id="Phobius"/>
    </source>
</evidence>
<gene>
    <name evidence="14" type="ORF">JL09_g4589</name>
</gene>
<dbReference type="GO" id="GO:0004458">
    <property type="term" value="F:D-lactate dehydrogenase (cytochrome) activity"/>
    <property type="evidence" value="ECO:0007669"/>
    <property type="project" value="UniProtKB-EC"/>
</dbReference>
<dbReference type="InterPro" id="IPR006094">
    <property type="entry name" value="Oxid_FAD_bind_N"/>
</dbReference>
<dbReference type="SUPFAM" id="SSF56176">
    <property type="entry name" value="FAD-binding/transporter-associated domain-like"/>
    <property type="match status" value="1"/>
</dbReference>
<dbReference type="Pfam" id="PF02913">
    <property type="entry name" value="FAD-oxidase_C"/>
    <property type="match status" value="1"/>
</dbReference>
<feature type="transmembrane region" description="Helical" evidence="12">
    <location>
        <begin position="12"/>
        <end position="34"/>
    </location>
</feature>
<sequence>MSRLFKVLKATQFKYVSSFLLGSTISGGVVYYNYKKSLNFSFPPTSTTPITAAPPLQYGDVSKAISEITSKLGPSKITFSESEILHHSDSSFSTDHAKPHERPHAVVYPESTEDVSEVLKICHTLKVPVVPFTGGTSLEGHFISTRNGISVDLSRMNKVLAIHPEDLDAVVQPAVGWEELRDTLSDYNLLFGPDPGPGACIGGMVATSCSGTNAARYGTMRENVVSVKVVLPDGTIVKTKRRPRKSSAGYNLTNLFIGSEGTLGIVTEVTLKLNVKPKYESVALVSFDKLKDAAGSVTSFVQEGLQLNAIELLDDKMVHFVNESGETDLKYDELPTLLLKIGGSSPESVNLLIKTVERIVNANNAKTFKFASNEEEKYQLWNARKTALWSTIEYGRRNIDKDIQVWTTDVAVPMSKFVEAVEETQKEIEESDLLASIVGHAGDGNYHTVILFKEEQRALAAKLVSNMVDRALAFDGTVSGEHGIGVGKKEFLIDEVGQESVDLMRKIKFSIDPHKILNPDKVFSIDPVNDRSI</sequence>
<keyword evidence="12" id="KW-0472">Membrane</keyword>
<evidence type="ECO:0000313" key="15">
    <source>
        <dbReference type="Proteomes" id="UP000029867"/>
    </source>
</evidence>
<keyword evidence="12" id="KW-1133">Transmembrane helix</keyword>
<evidence type="ECO:0000256" key="7">
    <source>
        <dbReference type="ARBA" id="ARBA00023002"/>
    </source>
</evidence>
<evidence type="ECO:0000256" key="10">
    <source>
        <dbReference type="ARBA" id="ARBA00051436"/>
    </source>
</evidence>
<comment type="cofactor">
    <cofactor evidence="1">
        <name>FAD</name>
        <dbReference type="ChEBI" id="CHEBI:57692"/>
    </cofactor>
</comment>
<dbReference type="Proteomes" id="UP000029867">
    <property type="component" value="Unassembled WGS sequence"/>
</dbReference>
<dbReference type="FunFam" id="3.30.465.10:FF:000014">
    <property type="entry name" value="D-lactate dehydrogenase (Cytochrome), putative"/>
    <property type="match status" value="1"/>
</dbReference>
<dbReference type="PANTHER" id="PTHR11748:SF111">
    <property type="entry name" value="D-LACTATE DEHYDROGENASE, MITOCHONDRIAL-RELATED"/>
    <property type="match status" value="1"/>
</dbReference>
<protein>
    <recommendedName>
        <fullName evidence="9">D-lactate dehydrogenase (cytochrome)</fullName>
        <ecNumber evidence="9">1.1.2.4</ecNumber>
    </recommendedName>
    <alternativeName>
        <fullName evidence="11">D-lactate ferricytochrome C oxidoreductase</fullName>
    </alternativeName>
</protein>
<evidence type="ECO:0000256" key="11">
    <source>
        <dbReference type="ARBA" id="ARBA00083446"/>
    </source>
</evidence>
<keyword evidence="4" id="KW-0285">Flavoprotein</keyword>
<keyword evidence="5" id="KW-0274">FAD</keyword>
<dbReference type="EC" id="1.1.2.4" evidence="9"/>
<accession>A0A099NWG1</accession>
<organism evidence="14 15">
    <name type="scientific">Pichia kudriavzevii</name>
    <name type="common">Yeast</name>
    <name type="synonym">Issatchenkia orientalis</name>
    <dbReference type="NCBI Taxonomy" id="4909"/>
    <lineage>
        <taxon>Eukaryota</taxon>
        <taxon>Fungi</taxon>
        <taxon>Dikarya</taxon>
        <taxon>Ascomycota</taxon>
        <taxon>Saccharomycotina</taxon>
        <taxon>Pichiomycetes</taxon>
        <taxon>Pichiales</taxon>
        <taxon>Pichiaceae</taxon>
        <taxon>Pichia</taxon>
    </lineage>
</organism>
<feature type="domain" description="FAD-binding PCMH-type" evidence="13">
    <location>
        <begin position="99"/>
        <end position="276"/>
    </location>
</feature>
<dbReference type="Gene3D" id="3.30.465.10">
    <property type="match status" value="1"/>
</dbReference>